<evidence type="ECO:0000313" key="3">
    <source>
        <dbReference type="Proteomes" id="UP000078555"/>
    </source>
</evidence>
<reference evidence="3" key="1">
    <citation type="submission" date="2016-05" db="EMBL/GenBank/DDBJ databases">
        <authorList>
            <person name="Naeem Raeece"/>
        </authorList>
    </citation>
    <scope>NUCLEOTIDE SEQUENCE [LARGE SCALE GENOMIC DNA]</scope>
</reference>
<keyword evidence="3" id="KW-1185">Reference proteome</keyword>
<feature type="compositionally biased region" description="Basic and acidic residues" evidence="1">
    <location>
        <begin position="1"/>
        <end position="32"/>
    </location>
</feature>
<feature type="region of interest" description="Disordered" evidence="1">
    <location>
        <begin position="1"/>
        <end position="246"/>
    </location>
</feature>
<dbReference type="EMBL" id="FLRD01000001">
    <property type="protein sequence ID" value="SBT30431.1"/>
    <property type="molecule type" value="Genomic_DNA"/>
</dbReference>
<feature type="compositionally biased region" description="Basic and acidic residues" evidence="1">
    <location>
        <begin position="236"/>
        <end position="246"/>
    </location>
</feature>
<name>A0A1A8YGQ7_PLAOA</name>
<feature type="compositionally biased region" description="Basic and acidic residues" evidence="1">
    <location>
        <begin position="59"/>
        <end position="72"/>
    </location>
</feature>
<dbReference type="AlphaFoldDB" id="A0A1A8YGQ7"/>
<protein>
    <submittedName>
        <fullName evidence="2">Uncharacterized protein</fullName>
    </submittedName>
</protein>
<evidence type="ECO:0000256" key="1">
    <source>
        <dbReference type="SAM" id="MobiDB-lite"/>
    </source>
</evidence>
<dbReference type="Proteomes" id="UP000078555">
    <property type="component" value="Unassembled WGS sequence"/>
</dbReference>
<feature type="compositionally biased region" description="Basic and acidic residues" evidence="1">
    <location>
        <begin position="39"/>
        <end position="52"/>
    </location>
</feature>
<feature type="compositionally biased region" description="Basic residues" evidence="1">
    <location>
        <begin position="155"/>
        <end position="169"/>
    </location>
</feature>
<proteinExistence type="predicted"/>
<evidence type="ECO:0000313" key="2">
    <source>
        <dbReference type="EMBL" id="SBT30431.1"/>
    </source>
</evidence>
<sequence>MEAENCRGEHLGVPCSEKEHIEDAKPESELVKRSSSNSDDLKESKQESELVKRSSSNSDDLKESKQESELVKRSSSNSDDLKDIRSESEHVEGSNSKSNDLKNDKKKKDKDPLIRSKKCEDEDCRKRRINLDSSKSKGIEKKTKKEITKGVNKSEKRKKKKKKIKKRNKNEKGSGKSKLAKNDNSDNGENGKNGDDSDKSTDLEEETYNDDNLFMDSKLRKKKGSNSNRNSGAKEAGGEPRREGKSKFKKIMCAVQQLELSAYNDNFEKQLYSYATIGLNKYNTFLKNYQSTQNRIIKEKTKKPKKLYV</sequence>
<feature type="compositionally biased region" description="Basic and acidic residues" evidence="1">
    <location>
        <begin position="192"/>
        <end position="202"/>
    </location>
</feature>
<feature type="compositionally biased region" description="Basic and acidic residues" evidence="1">
    <location>
        <begin position="109"/>
        <end position="125"/>
    </location>
</feature>
<organism evidence="2 3">
    <name type="scientific">Plasmodium ovale wallikeri</name>
    <dbReference type="NCBI Taxonomy" id="864142"/>
    <lineage>
        <taxon>Eukaryota</taxon>
        <taxon>Sar</taxon>
        <taxon>Alveolata</taxon>
        <taxon>Apicomplexa</taxon>
        <taxon>Aconoidasida</taxon>
        <taxon>Haemosporida</taxon>
        <taxon>Plasmodiidae</taxon>
        <taxon>Plasmodium</taxon>
        <taxon>Plasmodium (Plasmodium)</taxon>
    </lineage>
</organism>
<feature type="compositionally biased region" description="Basic and acidic residues" evidence="1">
    <location>
        <begin position="79"/>
        <end position="92"/>
    </location>
</feature>
<feature type="compositionally biased region" description="Basic and acidic residues" evidence="1">
    <location>
        <begin position="134"/>
        <end position="154"/>
    </location>
</feature>
<gene>
    <name evidence="2" type="ORF">POVWA1_000930</name>
</gene>
<feature type="compositionally biased region" description="Basic and acidic residues" evidence="1">
    <location>
        <begin position="170"/>
        <end position="184"/>
    </location>
</feature>
<accession>A0A1A8YGQ7</accession>